<dbReference type="RefSeq" id="WP_209363190.1">
    <property type="nucleotide sequence ID" value="NZ_JAGISH010000015.1"/>
</dbReference>
<evidence type="ECO:0000313" key="2">
    <source>
        <dbReference type="EMBL" id="MBP0484652.1"/>
    </source>
</evidence>
<evidence type="ECO:0000256" key="1">
    <source>
        <dbReference type="SAM" id="MobiDB-lite"/>
    </source>
</evidence>
<dbReference type="InterPro" id="IPR010781">
    <property type="entry name" value="DUF1376"/>
</dbReference>
<proteinExistence type="predicted"/>
<name>A0A940S317_9RHOB</name>
<gene>
    <name evidence="2" type="ORF">J5474_19445</name>
</gene>
<feature type="region of interest" description="Disordered" evidence="1">
    <location>
        <begin position="227"/>
        <end position="266"/>
    </location>
</feature>
<dbReference type="Proteomes" id="UP000675940">
    <property type="component" value="Unassembled WGS sequence"/>
</dbReference>
<comment type="caution">
    <text evidence="2">The sequence shown here is derived from an EMBL/GenBank/DDBJ whole genome shotgun (WGS) entry which is preliminary data.</text>
</comment>
<sequence>MARQSYDPARARTKYAVPIWADAFLRDTMGLDATDIGAWHLLIYAMWANRDLRLPNKDKPLATICRVSRTIWVRRLRPTLEPLFIVDETCWRSHRLEKEARKTEAFLLRQHMRALGQVPDQEEMDFEPTQLVPQDEAGQDTFRGRLLAAAGVDPVSGLTGRGGSRLGDEAQMIEARRWISDLDLSESQVLDAIRNVMRGKRGGPPKTLTYFTPVMERCAGDLRAAQTKTMEAQDVPPRTRENPSGTTGRAGGSGLASLVARRQLEP</sequence>
<protein>
    <submittedName>
        <fullName evidence="2">DUF1376 domain-containing protein</fullName>
    </submittedName>
</protein>
<accession>A0A940S317</accession>
<reference evidence="2" key="1">
    <citation type="submission" date="2021-03" db="EMBL/GenBank/DDBJ databases">
        <title>Sagittula salina sp. nov. strain M10.9X isolated from the marine waste.</title>
        <authorList>
            <person name="Satari L."/>
            <person name="Molina-Menor E."/>
            <person name="Vidal-Verdu A."/>
            <person name="Pascual J."/>
            <person name="Pereto J."/>
            <person name="Porcar M."/>
        </authorList>
    </citation>
    <scope>NUCLEOTIDE SEQUENCE</scope>
    <source>
        <strain evidence="2">M10.9X</strain>
    </source>
</reference>
<evidence type="ECO:0000313" key="3">
    <source>
        <dbReference type="Proteomes" id="UP000675940"/>
    </source>
</evidence>
<organism evidence="2 3">
    <name type="scientific">Sagittula salina</name>
    <dbReference type="NCBI Taxonomy" id="2820268"/>
    <lineage>
        <taxon>Bacteria</taxon>
        <taxon>Pseudomonadati</taxon>
        <taxon>Pseudomonadota</taxon>
        <taxon>Alphaproteobacteria</taxon>
        <taxon>Rhodobacterales</taxon>
        <taxon>Roseobacteraceae</taxon>
        <taxon>Sagittula</taxon>
    </lineage>
</organism>
<dbReference type="Pfam" id="PF07120">
    <property type="entry name" value="DUF1376"/>
    <property type="match status" value="1"/>
</dbReference>
<dbReference type="EMBL" id="JAGISH010000015">
    <property type="protein sequence ID" value="MBP0484652.1"/>
    <property type="molecule type" value="Genomic_DNA"/>
</dbReference>
<keyword evidence="3" id="KW-1185">Reference proteome</keyword>
<dbReference type="AlphaFoldDB" id="A0A940S317"/>